<dbReference type="Pfam" id="PF13289">
    <property type="entry name" value="SIR2_2"/>
    <property type="match status" value="1"/>
</dbReference>
<dbReference type="InterPro" id="IPR029035">
    <property type="entry name" value="DHS-like_NAD/FAD-binding_dom"/>
</dbReference>
<organism evidence="1 2">
    <name type="scientific">Kolteria novifilia</name>
    <dbReference type="NCBI Taxonomy" id="2527975"/>
    <lineage>
        <taxon>Bacteria</taxon>
        <taxon>Pseudomonadati</taxon>
        <taxon>Planctomycetota</taxon>
        <taxon>Planctomycetia</taxon>
        <taxon>Kolteriales</taxon>
        <taxon>Kolteriaceae</taxon>
        <taxon>Kolteria</taxon>
    </lineage>
</organism>
<keyword evidence="2" id="KW-1185">Reference proteome</keyword>
<sequence>MRFTENGPWIPDELLRARDEGRVVFFCGAGVSRARAGLVDFFGLADAVIKELGAAADSNAKKLLEKAKEIGEELDVTGLISADRVFSLLEREFTTPDIQSAVAKSLKPASDVDRTAHDVLLRLARTPEDKTQLVTTNFDRLFESDPSTIQTYLPPRLPQLSRGDALNGIVYLHGRVDIEYQHAEADGFVLSSADFGHAYLTEGWATEFFREIVRKYVVVFVGYSADDPPVHYLLEGLRRSPDSLNRLYSFQSDGSVEDTARWRHKGVHPIAYARADGHPALWDTLDEWALRAEDAERWQRNVRLYCQICGW</sequence>
<protein>
    <submittedName>
        <fullName evidence="1">Uncharacterized protein</fullName>
    </submittedName>
</protein>
<proteinExistence type="predicted"/>
<dbReference type="Gene3D" id="3.40.50.1220">
    <property type="entry name" value="TPP-binding domain"/>
    <property type="match status" value="1"/>
</dbReference>
<evidence type="ECO:0000313" key="1">
    <source>
        <dbReference type="EMBL" id="QDU60963.1"/>
    </source>
</evidence>
<dbReference type="EMBL" id="CP036279">
    <property type="protein sequence ID" value="QDU60963.1"/>
    <property type="molecule type" value="Genomic_DNA"/>
</dbReference>
<name>A0A518B1V4_9BACT</name>
<dbReference type="SUPFAM" id="SSF52467">
    <property type="entry name" value="DHS-like NAD/FAD-binding domain"/>
    <property type="match status" value="1"/>
</dbReference>
<gene>
    <name evidence="1" type="ORF">Pan216_18160</name>
</gene>
<dbReference type="KEGG" id="knv:Pan216_18160"/>
<dbReference type="Proteomes" id="UP000317093">
    <property type="component" value="Chromosome"/>
</dbReference>
<reference evidence="1 2" key="1">
    <citation type="submission" date="2019-02" db="EMBL/GenBank/DDBJ databases">
        <title>Deep-cultivation of Planctomycetes and their phenomic and genomic characterization uncovers novel biology.</title>
        <authorList>
            <person name="Wiegand S."/>
            <person name="Jogler M."/>
            <person name="Boedeker C."/>
            <person name="Pinto D."/>
            <person name="Vollmers J."/>
            <person name="Rivas-Marin E."/>
            <person name="Kohn T."/>
            <person name="Peeters S.H."/>
            <person name="Heuer A."/>
            <person name="Rast P."/>
            <person name="Oberbeckmann S."/>
            <person name="Bunk B."/>
            <person name="Jeske O."/>
            <person name="Meyerdierks A."/>
            <person name="Storesund J.E."/>
            <person name="Kallscheuer N."/>
            <person name="Luecker S."/>
            <person name="Lage O.M."/>
            <person name="Pohl T."/>
            <person name="Merkel B.J."/>
            <person name="Hornburger P."/>
            <person name="Mueller R.-W."/>
            <person name="Bruemmer F."/>
            <person name="Labrenz M."/>
            <person name="Spormann A.M."/>
            <person name="Op den Camp H."/>
            <person name="Overmann J."/>
            <person name="Amann R."/>
            <person name="Jetten M.S.M."/>
            <person name="Mascher T."/>
            <person name="Medema M.H."/>
            <person name="Devos D.P."/>
            <person name="Kaster A.-K."/>
            <person name="Ovreas L."/>
            <person name="Rohde M."/>
            <person name="Galperin M.Y."/>
            <person name="Jogler C."/>
        </authorList>
    </citation>
    <scope>NUCLEOTIDE SEQUENCE [LARGE SCALE GENOMIC DNA]</scope>
    <source>
        <strain evidence="1 2">Pan216</strain>
    </source>
</reference>
<dbReference type="AlphaFoldDB" id="A0A518B1V4"/>
<evidence type="ECO:0000313" key="2">
    <source>
        <dbReference type="Proteomes" id="UP000317093"/>
    </source>
</evidence>
<accession>A0A518B1V4</accession>